<keyword evidence="11" id="KW-1185">Reference proteome</keyword>
<evidence type="ECO:0000256" key="5">
    <source>
        <dbReference type="ARBA" id="ARBA00022792"/>
    </source>
</evidence>
<evidence type="ECO:0000256" key="8">
    <source>
        <dbReference type="ARBA" id="ARBA00023136"/>
    </source>
</evidence>
<comment type="function">
    <text evidence="9">Mediates the uptake of pyruvate into mitochondria.</text>
</comment>
<evidence type="ECO:0000256" key="4">
    <source>
        <dbReference type="ARBA" id="ARBA00022692"/>
    </source>
</evidence>
<evidence type="ECO:0000256" key="9">
    <source>
        <dbReference type="RuleBase" id="RU363100"/>
    </source>
</evidence>
<sequence length="123" mass="13849">MSINIAFRRFWQSETGPRTVHFWAPTLKWGLVIAGLSDSNRPVEKVSGAQNLSLLATAIIWTRWSFVIKPKNILLASVNSFLTVIAGYQLSRIIDYRIRDGDTLKQALRYVVKGTTHSDTKSA</sequence>
<comment type="caution">
    <text evidence="10">The sequence shown here is derived from an EMBL/GenBank/DDBJ whole genome shotgun (WGS) entry which is preliminary data.</text>
</comment>
<reference evidence="10 11" key="1">
    <citation type="submission" date="2024-05" db="EMBL/GenBank/DDBJ databases">
        <title>Long read based assembly of the Candida bracarensis genome reveals expanded adhesin content.</title>
        <authorList>
            <person name="Marcet-Houben M."/>
            <person name="Ksiezopolska E."/>
            <person name="Gabaldon T."/>
        </authorList>
    </citation>
    <scope>NUCLEOTIDE SEQUENCE [LARGE SCALE GENOMIC DNA]</scope>
    <source>
        <strain evidence="10 11">CBM6</strain>
    </source>
</reference>
<dbReference type="Proteomes" id="UP001623330">
    <property type="component" value="Unassembled WGS sequence"/>
</dbReference>
<keyword evidence="6" id="KW-1133">Transmembrane helix</keyword>
<protein>
    <recommendedName>
        <fullName evidence="9">Mitochondrial pyruvate carrier</fullName>
    </recommendedName>
</protein>
<dbReference type="Pfam" id="PF03650">
    <property type="entry name" value="MPC"/>
    <property type="match status" value="1"/>
</dbReference>
<accession>A0ABR4NM27</accession>
<keyword evidence="8" id="KW-0472">Membrane</keyword>
<evidence type="ECO:0000256" key="1">
    <source>
        <dbReference type="ARBA" id="ARBA00004448"/>
    </source>
</evidence>
<keyword evidence="3 9" id="KW-0813">Transport</keyword>
<keyword evidence="4" id="KW-0812">Transmembrane</keyword>
<evidence type="ECO:0000256" key="6">
    <source>
        <dbReference type="ARBA" id="ARBA00022989"/>
    </source>
</evidence>
<keyword evidence="5 9" id="KW-0999">Mitochondrion inner membrane</keyword>
<dbReference type="PANTHER" id="PTHR14154">
    <property type="entry name" value="UPF0041 BRAIN PROTEIN 44-RELATED"/>
    <property type="match status" value="1"/>
</dbReference>
<organism evidence="10 11">
    <name type="scientific">Nakaseomyces bracarensis</name>
    <dbReference type="NCBI Taxonomy" id="273131"/>
    <lineage>
        <taxon>Eukaryota</taxon>
        <taxon>Fungi</taxon>
        <taxon>Dikarya</taxon>
        <taxon>Ascomycota</taxon>
        <taxon>Saccharomycotina</taxon>
        <taxon>Saccharomycetes</taxon>
        <taxon>Saccharomycetales</taxon>
        <taxon>Saccharomycetaceae</taxon>
        <taxon>Nakaseomyces</taxon>
    </lineage>
</organism>
<proteinExistence type="inferred from homology"/>
<evidence type="ECO:0000256" key="3">
    <source>
        <dbReference type="ARBA" id="ARBA00022448"/>
    </source>
</evidence>
<evidence type="ECO:0000256" key="7">
    <source>
        <dbReference type="ARBA" id="ARBA00023128"/>
    </source>
</evidence>
<comment type="subcellular location">
    <subcellularLocation>
        <location evidence="1 9">Mitochondrion inner membrane</location>
        <topology evidence="1 9">Multi-pass membrane protein</topology>
    </subcellularLocation>
</comment>
<dbReference type="EMBL" id="JBEVYD010000013">
    <property type="protein sequence ID" value="KAL3228564.1"/>
    <property type="molecule type" value="Genomic_DNA"/>
</dbReference>
<name>A0ABR4NM27_9SACH</name>
<keyword evidence="7 9" id="KW-0496">Mitochondrion</keyword>
<evidence type="ECO:0000256" key="2">
    <source>
        <dbReference type="ARBA" id="ARBA00006416"/>
    </source>
</evidence>
<evidence type="ECO:0000313" key="10">
    <source>
        <dbReference type="EMBL" id="KAL3228564.1"/>
    </source>
</evidence>
<dbReference type="InterPro" id="IPR005336">
    <property type="entry name" value="MPC"/>
</dbReference>
<gene>
    <name evidence="10" type="ORF">RNJ44_02509</name>
</gene>
<comment type="similarity">
    <text evidence="2 9">Belongs to the mitochondrial pyruvate carrier (MPC) (TC 2.A.105) family.</text>
</comment>
<evidence type="ECO:0000313" key="11">
    <source>
        <dbReference type="Proteomes" id="UP001623330"/>
    </source>
</evidence>